<gene>
    <name evidence="2" type="ORF">I8E28_03095</name>
</gene>
<dbReference type="EMBL" id="JAEDAO010000001">
    <property type="protein sequence ID" value="MBK0391570.1"/>
    <property type="molecule type" value="Genomic_DNA"/>
</dbReference>
<feature type="compositionally biased region" description="Basic and acidic residues" evidence="1">
    <location>
        <begin position="58"/>
        <end position="103"/>
    </location>
</feature>
<accession>A0A934UPY6</accession>
<evidence type="ECO:0000313" key="3">
    <source>
        <dbReference type="Proteomes" id="UP000617041"/>
    </source>
</evidence>
<dbReference type="RefSeq" id="WP_200786378.1">
    <property type="nucleotide sequence ID" value="NZ_JAEDAO010000001.1"/>
</dbReference>
<keyword evidence="3" id="KW-1185">Reference proteome</keyword>
<feature type="region of interest" description="Disordered" evidence="1">
    <location>
        <begin position="1"/>
        <end position="103"/>
    </location>
</feature>
<proteinExistence type="predicted"/>
<protein>
    <submittedName>
        <fullName evidence="2">Uncharacterized protein</fullName>
    </submittedName>
</protein>
<evidence type="ECO:0000256" key="1">
    <source>
        <dbReference type="SAM" id="MobiDB-lite"/>
    </source>
</evidence>
<dbReference type="Proteomes" id="UP000617041">
    <property type="component" value="Unassembled WGS sequence"/>
</dbReference>
<organism evidence="2 3">
    <name type="scientific">Ramlibacter algicola</name>
    <dbReference type="NCBI Taxonomy" id="2795217"/>
    <lineage>
        <taxon>Bacteria</taxon>
        <taxon>Pseudomonadati</taxon>
        <taxon>Pseudomonadota</taxon>
        <taxon>Betaproteobacteria</taxon>
        <taxon>Burkholderiales</taxon>
        <taxon>Comamonadaceae</taxon>
        <taxon>Ramlibacter</taxon>
    </lineage>
</organism>
<sequence length="103" mass="11070">MTRERMGNPPDTGLGGDHPDPGQGGDTQMAQGETQHGVPRMPHERDSSADSQASAEPSQDRIGRAAKKDADRGVADTTKGAELDATYDKLREDLPDGQKKFRP</sequence>
<name>A0A934UPY6_9BURK</name>
<comment type="caution">
    <text evidence="2">The sequence shown here is derived from an EMBL/GenBank/DDBJ whole genome shotgun (WGS) entry which is preliminary data.</text>
</comment>
<dbReference type="AlphaFoldDB" id="A0A934UPY6"/>
<reference evidence="2" key="1">
    <citation type="submission" date="2020-12" db="EMBL/GenBank/DDBJ databases">
        <title>Ramlibacter sp. nov., isolated from a freshwater alga, Cryptomonas.</title>
        <authorList>
            <person name="Kim H.M."/>
            <person name="Jeon C.O."/>
        </authorList>
    </citation>
    <scope>NUCLEOTIDE SEQUENCE</scope>
    <source>
        <strain evidence="2">CrO1</strain>
    </source>
</reference>
<evidence type="ECO:0000313" key="2">
    <source>
        <dbReference type="EMBL" id="MBK0391570.1"/>
    </source>
</evidence>